<dbReference type="InterPro" id="IPR003673">
    <property type="entry name" value="CoA-Trfase_fam_III"/>
</dbReference>
<dbReference type="Pfam" id="PF02515">
    <property type="entry name" value="CoA_transf_3"/>
    <property type="match status" value="1"/>
</dbReference>
<evidence type="ECO:0000256" key="1">
    <source>
        <dbReference type="ARBA" id="ARBA00008383"/>
    </source>
</evidence>
<organism evidence="2 3">
    <name type="scientific">Rhizodiscina lignyota</name>
    <dbReference type="NCBI Taxonomy" id="1504668"/>
    <lineage>
        <taxon>Eukaryota</taxon>
        <taxon>Fungi</taxon>
        <taxon>Dikarya</taxon>
        <taxon>Ascomycota</taxon>
        <taxon>Pezizomycotina</taxon>
        <taxon>Dothideomycetes</taxon>
        <taxon>Pleosporomycetidae</taxon>
        <taxon>Aulographales</taxon>
        <taxon>Rhizodiscinaceae</taxon>
        <taxon>Rhizodiscina</taxon>
    </lineage>
</organism>
<keyword evidence="3" id="KW-1185">Reference proteome</keyword>
<comment type="caution">
    <text evidence="2">The sequence shown here is derived from an EMBL/GenBank/DDBJ whole genome shotgun (WGS) entry which is preliminary data.</text>
</comment>
<evidence type="ECO:0000313" key="2">
    <source>
        <dbReference type="EMBL" id="KAF2092463.1"/>
    </source>
</evidence>
<dbReference type="InterPro" id="IPR023606">
    <property type="entry name" value="CoA-Trfase_III_dom_1_sf"/>
</dbReference>
<dbReference type="GO" id="GO:0003824">
    <property type="term" value="F:catalytic activity"/>
    <property type="evidence" value="ECO:0007669"/>
    <property type="project" value="InterPro"/>
</dbReference>
<proteinExistence type="inferred from homology"/>
<protein>
    <submittedName>
        <fullName evidence="2">CoA-transferase family III</fullName>
    </submittedName>
</protein>
<dbReference type="EMBL" id="ML978146">
    <property type="protein sequence ID" value="KAF2092463.1"/>
    <property type="molecule type" value="Genomic_DNA"/>
</dbReference>
<dbReference type="InterPro" id="IPR052985">
    <property type="entry name" value="CoA-trans_III_biosynth/detox"/>
</dbReference>
<dbReference type="Proteomes" id="UP000799772">
    <property type="component" value="Unassembled WGS sequence"/>
</dbReference>
<accession>A0A9P4I2U3</accession>
<reference evidence="2" key="1">
    <citation type="journal article" date="2020" name="Stud. Mycol.">
        <title>101 Dothideomycetes genomes: a test case for predicting lifestyles and emergence of pathogens.</title>
        <authorList>
            <person name="Haridas S."/>
            <person name="Albert R."/>
            <person name="Binder M."/>
            <person name="Bloem J."/>
            <person name="Labutti K."/>
            <person name="Salamov A."/>
            <person name="Andreopoulos B."/>
            <person name="Baker S."/>
            <person name="Barry K."/>
            <person name="Bills G."/>
            <person name="Bluhm B."/>
            <person name="Cannon C."/>
            <person name="Castanera R."/>
            <person name="Culley D."/>
            <person name="Daum C."/>
            <person name="Ezra D."/>
            <person name="Gonzalez J."/>
            <person name="Henrissat B."/>
            <person name="Kuo A."/>
            <person name="Liang C."/>
            <person name="Lipzen A."/>
            <person name="Lutzoni F."/>
            <person name="Magnuson J."/>
            <person name="Mondo S."/>
            <person name="Nolan M."/>
            <person name="Ohm R."/>
            <person name="Pangilinan J."/>
            <person name="Park H.-J."/>
            <person name="Ramirez L."/>
            <person name="Alfaro M."/>
            <person name="Sun H."/>
            <person name="Tritt A."/>
            <person name="Yoshinaga Y."/>
            <person name="Zwiers L.-H."/>
            <person name="Turgeon B."/>
            <person name="Goodwin S."/>
            <person name="Spatafora J."/>
            <person name="Crous P."/>
            <person name="Grigoriev I."/>
        </authorList>
    </citation>
    <scope>NUCLEOTIDE SEQUENCE</scope>
    <source>
        <strain evidence="2">CBS 133067</strain>
    </source>
</reference>
<dbReference type="Gene3D" id="3.40.50.10540">
    <property type="entry name" value="Crotonobetainyl-coa:carnitine coa-transferase, domain 1"/>
    <property type="match status" value="1"/>
</dbReference>
<dbReference type="OrthoDB" id="2308815at2759"/>
<name>A0A9P4I2U3_9PEZI</name>
<evidence type="ECO:0000313" key="3">
    <source>
        <dbReference type="Proteomes" id="UP000799772"/>
    </source>
</evidence>
<dbReference type="AlphaFoldDB" id="A0A9P4I2U3"/>
<dbReference type="PANTHER" id="PTHR48229">
    <property type="entry name" value="CAIB/BAIF FAMILY ENZYME (AFU_ORTHOLOGUE AFUA_1G05360)-RELATED"/>
    <property type="match status" value="1"/>
</dbReference>
<dbReference type="SUPFAM" id="SSF89796">
    <property type="entry name" value="CoA-transferase family III (CaiB/BaiF)"/>
    <property type="match status" value="2"/>
</dbReference>
<gene>
    <name evidence="2" type="ORF">NA57DRAFT_62470</name>
</gene>
<sequence length="566" mass="61700">MSSPYGSGTVVDTSFTPVPQECRRILHELATKTPGFTQDEALLDGVDFVGHDLPCIPGPIKSVAFTAVLHAMAGIIGHEILELRGIKTNKKTSINTDQAGLYLASPCTVSIDGADGPDALKAPNILDLSGGAVNSPLVLRSQAIYPTKTPNVWFQLHGSTNPWPVLATMGVDPHAPVKTGDEGYEIIKNQMIKYTARDLEMIMMEHGFAGSIVYSPEDWLKIRPAQILALHPLINYNKVPLSSGMPAPAFTGTSADDKRPLAGTKVLELARIIAAPACGMTLAAMGAEVVRVQTDKLVDFVPAQLSLMAGKAAYKLDINDEEDKKILMDLMSEADVIIQGYRLRSLERRGFGLDVCLEMAAKRGKGIVYLDENCYGPDGYYAERPGWQQVADACAGSSYVMGKAFGYPEGQGILPSLPISDMSTGIMSAVTILSMVRDRARYGGSWHGTASLAAYNAMTLQPWIGLYQPGIVSKIQDRFDFKVWGSDIHVIELYYAIYYAWKNSGKKSGDLIRNEDLFVHFNNSAFGKDLRILAPIVRYDDKASSPHWTNPPVPFCWHKGPKWGGI</sequence>
<comment type="similarity">
    <text evidence="1">Belongs to the CoA-transferase III family.</text>
</comment>
<dbReference type="PANTHER" id="PTHR48229:SF1">
    <property type="entry name" value="ALPHA METHYLACYL-COA RACEMASE-RELATED"/>
    <property type="match status" value="1"/>
</dbReference>